<keyword evidence="3" id="KW-1185">Reference proteome</keyword>
<dbReference type="EMBL" id="KR063280">
    <property type="protein sequence ID" value="AKL88393.1"/>
    <property type="molecule type" value="Genomic_DNA"/>
</dbReference>
<evidence type="ECO:0000313" key="2">
    <source>
        <dbReference type="EMBL" id="AKL88393.1"/>
    </source>
</evidence>
<dbReference type="GeneID" id="28801162"/>
<gene>
    <name evidence="2" type="ORF">GMA6_112</name>
</gene>
<dbReference type="KEGG" id="vg:28801162"/>
<protein>
    <submittedName>
        <fullName evidence="2">Uncharacterized protein</fullName>
    </submittedName>
</protein>
<organism evidence="2 3">
    <name type="scientific">Gordonia phage GMA6</name>
    <dbReference type="NCBI Taxonomy" id="1647285"/>
    <lineage>
        <taxon>Viruses</taxon>
        <taxon>Duplodnaviria</taxon>
        <taxon>Heunggongvirae</taxon>
        <taxon>Uroviricota</taxon>
        <taxon>Caudoviricetes</taxon>
        <taxon>Bendigovirus</taxon>
        <taxon>Bendigovirus GMA6</taxon>
    </lineage>
</organism>
<feature type="compositionally biased region" description="Basic and acidic residues" evidence="1">
    <location>
        <begin position="39"/>
        <end position="70"/>
    </location>
</feature>
<evidence type="ECO:0000313" key="3">
    <source>
        <dbReference type="Proteomes" id="UP000203886"/>
    </source>
</evidence>
<dbReference type="RefSeq" id="YP_009273594.1">
    <property type="nucleotide sequence ID" value="NC_030906.1"/>
</dbReference>
<accession>A0A0K0NLC8</accession>
<proteinExistence type="predicted"/>
<evidence type="ECO:0000256" key="1">
    <source>
        <dbReference type="SAM" id="MobiDB-lite"/>
    </source>
</evidence>
<reference evidence="2 3" key="1">
    <citation type="journal article" date="2015" name="PLoS ONE">
        <title>Lysis to Kill: Evaluation of the Lytic Abilities, and Genomics of Nine Bacteriophages Infective for Gordonia spp. and Their Potential Use in Activated Sludge Foam Biocontrol.</title>
        <authorList>
            <person name="Dyson Z.A."/>
            <person name="Tucci J."/>
            <person name="Seviour R.J."/>
            <person name="Petrovski S."/>
        </authorList>
    </citation>
    <scope>NUCLEOTIDE SEQUENCE [LARGE SCALE GENOMIC DNA]</scope>
</reference>
<feature type="compositionally biased region" description="Basic and acidic residues" evidence="1">
    <location>
        <begin position="16"/>
        <end position="29"/>
    </location>
</feature>
<feature type="region of interest" description="Disordered" evidence="1">
    <location>
        <begin position="1"/>
        <end position="70"/>
    </location>
</feature>
<sequence>MTSMPFHPAFGSSKSGADRKTKVTNEKNIHHVPANEQRTLSKFDQENERRDRMEAAREERARQREERKNR</sequence>
<dbReference type="Proteomes" id="UP000203886">
    <property type="component" value="Segment"/>
</dbReference>
<name>A0A0K0NLC8_9CAUD</name>